<dbReference type="InterPro" id="IPR032466">
    <property type="entry name" value="Metal_Hydrolase"/>
</dbReference>
<evidence type="ECO:0000256" key="9">
    <source>
        <dbReference type="PIRNR" id="PIRNR038994"/>
    </source>
</evidence>
<evidence type="ECO:0000256" key="4">
    <source>
        <dbReference type="ARBA" id="ARBA00022723"/>
    </source>
</evidence>
<dbReference type="InterPro" id="IPR011059">
    <property type="entry name" value="Metal-dep_hydrolase_composite"/>
</dbReference>
<dbReference type="Proteomes" id="UP000265541">
    <property type="component" value="Unassembled WGS sequence"/>
</dbReference>
<dbReference type="Pfam" id="PF01979">
    <property type="entry name" value="Amidohydro_1"/>
    <property type="match status" value="1"/>
</dbReference>
<feature type="binding site" evidence="11">
    <location>
        <begin position="221"/>
        <end position="222"/>
    </location>
    <ligand>
        <name>substrate</name>
    </ligand>
</feature>
<name>A0A3A0W635_STAGA</name>
<evidence type="ECO:0000256" key="12">
    <source>
        <dbReference type="PIRSR" id="PIRSR038994-3"/>
    </source>
</evidence>
<dbReference type="PIRSF" id="PIRSF038994">
    <property type="entry name" value="NagA"/>
    <property type="match status" value="1"/>
</dbReference>
<evidence type="ECO:0000259" key="13">
    <source>
        <dbReference type="Pfam" id="PF01979"/>
    </source>
</evidence>
<protein>
    <recommendedName>
        <fullName evidence="3">N-acetylglucosamine-6-phosphate deacetylase</fullName>
        <ecNumber evidence="2">3.5.1.25</ecNumber>
    </recommendedName>
</protein>
<dbReference type="EMBL" id="QYJN01000002">
    <property type="protein sequence ID" value="RIP35962.1"/>
    <property type="molecule type" value="Genomic_DNA"/>
</dbReference>
<evidence type="ECO:0000313" key="14">
    <source>
        <dbReference type="EMBL" id="RIP35962.1"/>
    </source>
</evidence>
<dbReference type="CDD" id="cd00854">
    <property type="entry name" value="NagA"/>
    <property type="match status" value="1"/>
</dbReference>
<comment type="pathway">
    <text evidence="8">Amino-sugar metabolism; N-acetylneuraminate degradation; D-fructose 6-phosphate from N-acetylneuraminate: step 4/5.</text>
</comment>
<feature type="binding site" evidence="11">
    <location>
        <begin position="309"/>
        <end position="311"/>
    </location>
    <ligand>
        <name>substrate</name>
    </ligand>
</feature>
<dbReference type="GO" id="GO:0006046">
    <property type="term" value="P:N-acetylglucosamine catabolic process"/>
    <property type="evidence" value="ECO:0007669"/>
    <property type="project" value="TreeGrafter"/>
</dbReference>
<dbReference type="SUPFAM" id="SSF51556">
    <property type="entry name" value="Metallo-dependent hydrolases"/>
    <property type="match status" value="1"/>
</dbReference>
<feature type="domain" description="Amidohydrolase-related" evidence="13">
    <location>
        <begin position="52"/>
        <end position="369"/>
    </location>
</feature>
<comment type="similarity">
    <text evidence="1 9">Belongs to the metallo-dependent hydrolases superfamily. NagA family.</text>
</comment>
<evidence type="ECO:0000256" key="11">
    <source>
        <dbReference type="PIRSR" id="PIRSR038994-2"/>
    </source>
</evidence>
<evidence type="ECO:0000256" key="3">
    <source>
        <dbReference type="ARBA" id="ARBA00018029"/>
    </source>
</evidence>
<evidence type="ECO:0000313" key="15">
    <source>
        <dbReference type="Proteomes" id="UP000265541"/>
    </source>
</evidence>
<keyword evidence="6 9" id="KW-0119">Carbohydrate metabolism</keyword>
<dbReference type="GO" id="GO:0008448">
    <property type="term" value="F:N-acetylglucosamine-6-phosphate deacetylase activity"/>
    <property type="evidence" value="ECO:0007669"/>
    <property type="project" value="UniProtKB-EC"/>
</dbReference>
<comment type="cofactor">
    <cofactor evidence="12">
        <name>a divalent metal cation</name>
        <dbReference type="ChEBI" id="CHEBI:60240"/>
    </cofactor>
    <text evidence="12">Binds 1 divalent metal cation per subunit.</text>
</comment>
<dbReference type="NCBIfam" id="TIGR00221">
    <property type="entry name" value="nagA"/>
    <property type="match status" value="1"/>
</dbReference>
<dbReference type="Gene3D" id="2.30.40.10">
    <property type="entry name" value="Urease, subunit C, domain 1"/>
    <property type="match status" value="1"/>
</dbReference>
<dbReference type="GO" id="GO:0046872">
    <property type="term" value="F:metal ion binding"/>
    <property type="evidence" value="ECO:0007669"/>
    <property type="project" value="UniProtKB-KW"/>
</dbReference>
<evidence type="ECO:0000256" key="8">
    <source>
        <dbReference type="ARBA" id="ARBA00060590"/>
    </source>
</evidence>
<accession>A0A3A0W635</accession>
<dbReference type="AlphaFoldDB" id="A0A3A0W635"/>
<dbReference type="OrthoDB" id="9776488at2"/>
<sequence length="393" mass="42758">MLEYVIENGRIYTEDETIDTGYLIIKAGKIAGVGKGKYEGELTTYDAQGHHLLPGFIDIHIHGGYGEDAMDASEDGLQHLAESLLSEGTTSFLATTMTQSDDNIKKALQAIVNYQSKHDKYQAADIVGVHLEGPFISEHKVGAQNPAFVQRPSIEKIQQFQEIANEQIKVITFAPEVAGANEVLTAFHDKIKFSIGHTIATYDEVNEAVSQGAKHVTHLYNAGTAFEHREPGVFGAAWTNDALSTELIVDGIHSHPAAIKIALKQKGNERFFLITDAMRAKGMPDGEYDLGGQNVHVSGAEARLASGALAGSILKMNDGLNNLLKYTGEPLENVWRVTSLNQALALNIDHQKGSLTVGKDADIVILDDQQAVCATIKEGEVHQFGKRLFQEIN</sequence>
<proteinExistence type="inferred from homology"/>
<evidence type="ECO:0000256" key="7">
    <source>
        <dbReference type="ARBA" id="ARBA00047647"/>
    </source>
</evidence>
<comment type="caution">
    <text evidence="14">The sequence shown here is derived from an EMBL/GenBank/DDBJ whole genome shotgun (WGS) entry which is preliminary data.</text>
</comment>
<dbReference type="Gene3D" id="3.20.20.140">
    <property type="entry name" value="Metal-dependent hydrolases"/>
    <property type="match status" value="1"/>
</dbReference>
<feature type="active site" description="Proton donor/acceptor" evidence="10">
    <location>
        <position position="276"/>
    </location>
</feature>
<evidence type="ECO:0000256" key="1">
    <source>
        <dbReference type="ARBA" id="ARBA00010716"/>
    </source>
</evidence>
<feature type="binding site" evidence="11">
    <location>
        <position position="253"/>
    </location>
    <ligand>
        <name>substrate</name>
    </ligand>
</feature>
<gene>
    <name evidence="14" type="primary">nagA</name>
    <name evidence="14" type="ORF">BUZ14_04730</name>
</gene>
<feature type="binding site" evidence="12">
    <location>
        <position position="132"/>
    </location>
    <ligand>
        <name>Zn(2+)</name>
        <dbReference type="ChEBI" id="CHEBI:29105"/>
    </ligand>
</feature>
<dbReference type="PANTHER" id="PTHR11113">
    <property type="entry name" value="N-ACETYLGLUCOSAMINE-6-PHOSPHATE DEACETYLASE"/>
    <property type="match status" value="1"/>
</dbReference>
<evidence type="ECO:0000256" key="10">
    <source>
        <dbReference type="PIRSR" id="PIRSR038994-1"/>
    </source>
</evidence>
<comment type="catalytic activity">
    <reaction evidence="7">
        <text>N-acetyl-D-glucosamine 6-phosphate + H2O = D-glucosamine 6-phosphate + acetate</text>
        <dbReference type="Rhea" id="RHEA:22936"/>
        <dbReference type="ChEBI" id="CHEBI:15377"/>
        <dbReference type="ChEBI" id="CHEBI:30089"/>
        <dbReference type="ChEBI" id="CHEBI:57513"/>
        <dbReference type="ChEBI" id="CHEBI:58725"/>
        <dbReference type="EC" id="3.5.1.25"/>
    </reaction>
</comment>
<dbReference type="EC" id="3.5.1.25" evidence="2"/>
<keyword evidence="4 12" id="KW-0479">Metal-binding</keyword>
<reference evidence="14 15" key="1">
    <citation type="journal article" date="2016" name="Front. Microbiol.">
        <title>Comprehensive Phylogenetic Analysis of Bovine Non-aureus Staphylococci Species Based on Whole-Genome Sequencing.</title>
        <authorList>
            <person name="Naushad S."/>
            <person name="Barkema H.W."/>
            <person name="Luby C."/>
            <person name="Condas L.A."/>
            <person name="Nobrega D.B."/>
            <person name="Carson D.A."/>
            <person name="De Buck J."/>
        </authorList>
    </citation>
    <scope>NUCLEOTIDE SEQUENCE [LARGE SCALE GENOMIC DNA]</scope>
    <source>
        <strain evidence="14 15">SNUC 4781</strain>
    </source>
</reference>
<dbReference type="InterPro" id="IPR006680">
    <property type="entry name" value="Amidohydro-rel"/>
</dbReference>
<feature type="binding site" evidence="11">
    <location>
        <position position="143"/>
    </location>
    <ligand>
        <name>substrate</name>
    </ligand>
</feature>
<dbReference type="InterPro" id="IPR003764">
    <property type="entry name" value="GlcNAc_6-P_deAcase"/>
</dbReference>
<keyword evidence="5 9" id="KW-0378">Hydrolase</keyword>
<evidence type="ECO:0000256" key="6">
    <source>
        <dbReference type="ARBA" id="ARBA00023277"/>
    </source>
</evidence>
<feature type="binding site" evidence="12">
    <location>
        <position position="218"/>
    </location>
    <ligand>
        <name>Zn(2+)</name>
        <dbReference type="ChEBI" id="CHEBI:29105"/>
    </ligand>
</feature>
<evidence type="ECO:0000256" key="5">
    <source>
        <dbReference type="ARBA" id="ARBA00022801"/>
    </source>
</evidence>
<feature type="binding site" evidence="12">
    <location>
        <position position="197"/>
    </location>
    <ligand>
        <name>Zn(2+)</name>
        <dbReference type="ChEBI" id="CHEBI:29105"/>
    </ligand>
</feature>
<dbReference type="FunFam" id="3.20.20.140:FF:000004">
    <property type="entry name" value="N-acetylglucosamine-6-phosphate deacetylase"/>
    <property type="match status" value="1"/>
</dbReference>
<feature type="binding site" evidence="11">
    <location>
        <position position="229"/>
    </location>
    <ligand>
        <name>substrate</name>
    </ligand>
</feature>
<dbReference type="RefSeq" id="WP_119484736.1">
    <property type="nucleotide sequence ID" value="NZ_QYJN01000002.1"/>
</dbReference>
<organism evidence="14 15">
    <name type="scientific">Staphylococcus gallinarum</name>
    <dbReference type="NCBI Taxonomy" id="1293"/>
    <lineage>
        <taxon>Bacteria</taxon>
        <taxon>Bacillati</taxon>
        <taxon>Bacillota</taxon>
        <taxon>Bacilli</taxon>
        <taxon>Bacillales</taxon>
        <taxon>Staphylococcaceae</taxon>
        <taxon>Staphylococcus</taxon>
    </lineage>
</organism>
<dbReference type="PANTHER" id="PTHR11113:SF14">
    <property type="entry name" value="N-ACETYLGLUCOSAMINE-6-PHOSPHATE DEACETYLASE"/>
    <property type="match status" value="1"/>
</dbReference>
<dbReference type="SUPFAM" id="SSF51338">
    <property type="entry name" value="Composite domain of metallo-dependent hydrolases"/>
    <property type="match status" value="1"/>
</dbReference>
<evidence type="ECO:0000256" key="2">
    <source>
        <dbReference type="ARBA" id="ARBA00011899"/>
    </source>
</evidence>